<gene>
    <name evidence="2" type="ORF">PACL_0583</name>
    <name evidence="3" type="ORF">PACL_0649</name>
</gene>
<accession>B3G187</accession>
<name>B3G187_PSEAI</name>
<dbReference type="EMBL" id="EU595740">
    <property type="protein sequence ID" value="ACD38831.1"/>
    <property type="molecule type" value="Genomic_DNA"/>
</dbReference>
<keyword evidence="1" id="KW-0472">Membrane</keyword>
<protein>
    <submittedName>
        <fullName evidence="2">Uncharacterized protein</fullName>
    </submittedName>
</protein>
<sequence length="126" mass="14130">MGPDQGGLMCSELWNDIISTSIGGAFGGAAAGLVILAVQGVRNAWRDSKETERVFKWLEENSDEEKLSFRTTRAIASYNNLTDDRVRYLCSTDDRIKRSTGEKDDLWSIHIRSRSADLFTGTHDEK</sequence>
<evidence type="ECO:0000313" key="2">
    <source>
        <dbReference type="EMBL" id="ACD38831.1"/>
    </source>
</evidence>
<proteinExistence type="predicted"/>
<dbReference type="EMBL" id="EU595742">
    <property type="protein sequence ID" value="ACD38907.1"/>
    <property type="molecule type" value="Genomic_DNA"/>
</dbReference>
<evidence type="ECO:0000256" key="1">
    <source>
        <dbReference type="SAM" id="Phobius"/>
    </source>
</evidence>
<reference evidence="2" key="1">
    <citation type="journal article" date="2008" name="Genomics">
        <title>Large-insert genome analysis technology detects structural variation in Pseudomonas aeruginosa clinical strains from cystic fibrosis patients.</title>
        <authorList>
            <person name="Hayden H.S."/>
            <person name="Gillett W."/>
            <person name="Saenphimmachak C."/>
            <person name="Lim R."/>
            <person name="Zhou Y."/>
            <person name="Jacobs M.A."/>
            <person name="Chang J."/>
            <person name="Rohmer L."/>
            <person name="D'Argenio D.A."/>
            <person name="Palmieri A."/>
            <person name="Levy R."/>
            <person name="Haugen E."/>
            <person name="Wong G.K."/>
            <person name="Brittnacher M.J."/>
            <person name="Burns J.L."/>
            <person name="Miller S.I."/>
            <person name="Olson M.V."/>
            <person name="Kaul R."/>
        </authorList>
    </citation>
    <scope>NUCLEOTIDE SEQUENCE</scope>
    <source>
        <strain evidence="2">PACS10223</strain>
        <strain evidence="3">PACS458</strain>
    </source>
</reference>
<evidence type="ECO:0000313" key="3">
    <source>
        <dbReference type="EMBL" id="ACD38907.1"/>
    </source>
</evidence>
<organism evidence="2">
    <name type="scientific">Pseudomonas aeruginosa</name>
    <dbReference type="NCBI Taxonomy" id="287"/>
    <lineage>
        <taxon>Bacteria</taxon>
        <taxon>Pseudomonadati</taxon>
        <taxon>Pseudomonadota</taxon>
        <taxon>Gammaproteobacteria</taxon>
        <taxon>Pseudomonadales</taxon>
        <taxon>Pseudomonadaceae</taxon>
        <taxon>Pseudomonas</taxon>
    </lineage>
</organism>
<dbReference type="AlphaFoldDB" id="B3G187"/>
<keyword evidence="1" id="KW-1133">Transmembrane helix</keyword>
<keyword evidence="1" id="KW-0812">Transmembrane</keyword>
<feature type="transmembrane region" description="Helical" evidence="1">
    <location>
        <begin position="17"/>
        <end position="38"/>
    </location>
</feature>